<evidence type="ECO:0000259" key="1">
    <source>
        <dbReference type="SMART" id="SM00672"/>
    </source>
</evidence>
<comment type="caution">
    <text evidence="2">The sequence shown here is derived from an EMBL/GenBank/DDBJ whole genome shotgun (WGS) entry which is preliminary data.</text>
</comment>
<feature type="domain" description="Glycosyl transferase CAP10" evidence="1">
    <location>
        <begin position="349"/>
        <end position="616"/>
    </location>
</feature>
<dbReference type="EMBL" id="NHYE01001105">
    <property type="protein sequence ID" value="PPQ98574.1"/>
    <property type="molecule type" value="Genomic_DNA"/>
</dbReference>
<accession>A0A409Y6D0</accession>
<keyword evidence="3" id="KW-1185">Reference proteome</keyword>
<reference evidence="2 3" key="1">
    <citation type="journal article" date="2018" name="Evol. Lett.">
        <title>Horizontal gene cluster transfer increased hallucinogenic mushroom diversity.</title>
        <authorList>
            <person name="Reynolds H.T."/>
            <person name="Vijayakumar V."/>
            <person name="Gluck-Thaler E."/>
            <person name="Korotkin H.B."/>
            <person name="Matheny P.B."/>
            <person name="Slot J.C."/>
        </authorList>
    </citation>
    <scope>NUCLEOTIDE SEQUENCE [LARGE SCALE GENOMIC DNA]</scope>
    <source>
        <strain evidence="2 3">SRW20</strain>
    </source>
</reference>
<evidence type="ECO:0000313" key="3">
    <source>
        <dbReference type="Proteomes" id="UP000284706"/>
    </source>
</evidence>
<dbReference type="PANTHER" id="PTHR12203">
    <property type="entry name" value="KDEL LYS-ASP-GLU-LEU CONTAINING - RELATED"/>
    <property type="match status" value="1"/>
</dbReference>
<dbReference type="Proteomes" id="UP000284706">
    <property type="component" value="Unassembled WGS sequence"/>
</dbReference>
<dbReference type="Pfam" id="PF05686">
    <property type="entry name" value="Glyco_transf_90"/>
    <property type="match status" value="1"/>
</dbReference>
<sequence length="616" mass="70911">MSTTSNQLRPLHKLTILIILVGATNFTLLRHLQSPVYNLRNSLCHALPFGESKDPFLLQPAEIAQPHDTPKISNGTPQQDLGWHMYHDSGLLEVNPNGPHPIFELIKRGHEEWRAKLRRSSNTFEEAVDEYQRRYKRQPPPGFIKWWEYIEQHDVQLPDEYDQIFNDLEPFWGMDPEELQQIQREREGHVDSFTIGKDVQEELISIKNYSFSTGEHSPEDLLQGADQIIALLEDVEKSIPPFRAIFSPRDNPDLPLNLELRERARKAARAGTGHAVTIVLDNSHTTRPSPGGWLGACPPESPARQQVINWGKAPSGFLNSSRPKSLIYNHRSSMDPCQSPSHFLLHGQFISYREGPTPHETLIPQFSYSPTTVHQDITAAMPINWIEDLLPEDNPAWDERWDRRLQWRGSNTGIWHANDRRWDLAQRARLVRWTGDGDGDGLESLGENITVLCPVDEGQKVGRAISIERERWAASMLDIAFAGEPNSCAPEVCEALREIFEYRKHQDYARAGRYKYYIDVDGHAWSSRFKRLITSNALVFKSTVYPEWYLDRVQPWVHYIPIQVDLSDLWDALVFFRGDPAGNGAHDDLAREIAEAGRTWSKTFWRKEDMVAYMFR</sequence>
<protein>
    <recommendedName>
        <fullName evidence="1">Glycosyl transferase CAP10 domain-containing protein</fullName>
    </recommendedName>
</protein>
<gene>
    <name evidence="2" type="ORF">CVT26_013757</name>
</gene>
<dbReference type="InParanoid" id="A0A409Y6D0"/>
<dbReference type="InterPro" id="IPR051091">
    <property type="entry name" value="O-Glucosyltr/Glycosyltrsf_90"/>
</dbReference>
<dbReference type="PANTHER" id="PTHR12203:SF118">
    <property type="entry name" value="BETA-1,2-XYLOSYLTRANSFERASE 1"/>
    <property type="match status" value="1"/>
</dbReference>
<dbReference type="InterPro" id="IPR006598">
    <property type="entry name" value="CAP10"/>
</dbReference>
<organism evidence="2 3">
    <name type="scientific">Gymnopilus dilepis</name>
    <dbReference type="NCBI Taxonomy" id="231916"/>
    <lineage>
        <taxon>Eukaryota</taxon>
        <taxon>Fungi</taxon>
        <taxon>Dikarya</taxon>
        <taxon>Basidiomycota</taxon>
        <taxon>Agaricomycotina</taxon>
        <taxon>Agaricomycetes</taxon>
        <taxon>Agaricomycetidae</taxon>
        <taxon>Agaricales</taxon>
        <taxon>Agaricineae</taxon>
        <taxon>Hymenogastraceae</taxon>
        <taxon>Gymnopilus</taxon>
    </lineage>
</organism>
<proteinExistence type="predicted"/>
<evidence type="ECO:0000313" key="2">
    <source>
        <dbReference type="EMBL" id="PPQ98574.1"/>
    </source>
</evidence>
<name>A0A409Y6D0_9AGAR</name>
<dbReference type="SMART" id="SM00672">
    <property type="entry name" value="CAP10"/>
    <property type="match status" value="1"/>
</dbReference>
<dbReference type="OrthoDB" id="541052at2759"/>
<dbReference type="AlphaFoldDB" id="A0A409Y6D0"/>